<reference evidence="2 3" key="1">
    <citation type="journal article" date="2020" name="BMC Genomics">
        <title>Intraspecific diversification of the crop wild relative Brassica cretica Lam. using demographic model selection.</title>
        <authorList>
            <person name="Kioukis A."/>
            <person name="Michalopoulou V.A."/>
            <person name="Briers L."/>
            <person name="Pirintsos S."/>
            <person name="Studholme D.J."/>
            <person name="Pavlidis P."/>
            <person name="Sarris P.F."/>
        </authorList>
    </citation>
    <scope>NUCLEOTIDE SEQUENCE [LARGE SCALE GENOMIC DNA]</scope>
    <source>
        <strain evidence="3">cv. PFS-1207/04</strain>
    </source>
</reference>
<keyword evidence="3" id="KW-1185">Reference proteome</keyword>
<evidence type="ECO:0000313" key="2">
    <source>
        <dbReference type="EMBL" id="KAF3592926.1"/>
    </source>
</evidence>
<evidence type="ECO:0000313" key="3">
    <source>
        <dbReference type="Proteomes" id="UP000266723"/>
    </source>
</evidence>
<name>A0ABQ7E8R6_BRACR</name>
<dbReference type="EMBL" id="QGKV02000299">
    <property type="protein sequence ID" value="KAF3592926.1"/>
    <property type="molecule type" value="Genomic_DNA"/>
</dbReference>
<sequence length="71" mass="7945">MISFGLRLGLDAFLEVSDEMGCGTRSPIGDWLNLGPQSPPFRQNTKIPEEPNTPPDHKTLHDREDEPTNLD</sequence>
<gene>
    <name evidence="2" type="ORF">DY000_02020711</name>
</gene>
<feature type="region of interest" description="Disordered" evidence="1">
    <location>
        <begin position="24"/>
        <end position="71"/>
    </location>
</feature>
<accession>A0ABQ7E8R6</accession>
<dbReference type="Proteomes" id="UP000266723">
    <property type="component" value="Unassembled WGS sequence"/>
</dbReference>
<protein>
    <submittedName>
        <fullName evidence="2">Uncharacterized protein</fullName>
    </submittedName>
</protein>
<organism evidence="2 3">
    <name type="scientific">Brassica cretica</name>
    <name type="common">Mustard</name>
    <dbReference type="NCBI Taxonomy" id="69181"/>
    <lineage>
        <taxon>Eukaryota</taxon>
        <taxon>Viridiplantae</taxon>
        <taxon>Streptophyta</taxon>
        <taxon>Embryophyta</taxon>
        <taxon>Tracheophyta</taxon>
        <taxon>Spermatophyta</taxon>
        <taxon>Magnoliopsida</taxon>
        <taxon>eudicotyledons</taxon>
        <taxon>Gunneridae</taxon>
        <taxon>Pentapetalae</taxon>
        <taxon>rosids</taxon>
        <taxon>malvids</taxon>
        <taxon>Brassicales</taxon>
        <taxon>Brassicaceae</taxon>
        <taxon>Brassiceae</taxon>
        <taxon>Brassica</taxon>
    </lineage>
</organism>
<feature type="compositionally biased region" description="Basic and acidic residues" evidence="1">
    <location>
        <begin position="55"/>
        <end position="71"/>
    </location>
</feature>
<evidence type="ECO:0000256" key="1">
    <source>
        <dbReference type="SAM" id="MobiDB-lite"/>
    </source>
</evidence>
<comment type="caution">
    <text evidence="2">The sequence shown here is derived from an EMBL/GenBank/DDBJ whole genome shotgun (WGS) entry which is preliminary data.</text>
</comment>
<proteinExistence type="predicted"/>